<reference evidence="1 2" key="1">
    <citation type="journal article" date="2018" name="Front. Plant Sci.">
        <title>Red Clover (Trifolium pratense) and Zigzag Clover (T. medium) - A Picture of Genomic Similarities and Differences.</title>
        <authorList>
            <person name="Dluhosova J."/>
            <person name="Istvanek J."/>
            <person name="Nedelnik J."/>
            <person name="Repkova J."/>
        </authorList>
    </citation>
    <scope>NUCLEOTIDE SEQUENCE [LARGE SCALE GENOMIC DNA]</scope>
    <source>
        <strain evidence="2">cv. 10/8</strain>
        <tissue evidence="1">Leaf</tissue>
    </source>
</reference>
<comment type="caution">
    <text evidence="1">The sequence shown here is derived from an EMBL/GenBank/DDBJ whole genome shotgun (WGS) entry which is preliminary data.</text>
</comment>
<dbReference type="Proteomes" id="UP000265520">
    <property type="component" value="Unassembled WGS sequence"/>
</dbReference>
<dbReference type="AlphaFoldDB" id="A0A392U150"/>
<accession>A0A392U150</accession>
<proteinExistence type="predicted"/>
<name>A0A392U150_9FABA</name>
<feature type="non-terminal residue" evidence="1">
    <location>
        <position position="1"/>
    </location>
</feature>
<evidence type="ECO:0000313" key="2">
    <source>
        <dbReference type="Proteomes" id="UP000265520"/>
    </source>
</evidence>
<sequence length="61" mass="6852">EEYTEMLQTLALPGRDWHYTIRGARSRLHITDMMLVAKGWAVRDLEAAHAASVPQPPPPAQ</sequence>
<dbReference type="EMBL" id="LXQA010690765">
    <property type="protein sequence ID" value="MCI66200.1"/>
    <property type="molecule type" value="Genomic_DNA"/>
</dbReference>
<keyword evidence="2" id="KW-1185">Reference proteome</keyword>
<evidence type="ECO:0000313" key="1">
    <source>
        <dbReference type="EMBL" id="MCI66200.1"/>
    </source>
</evidence>
<organism evidence="1 2">
    <name type="scientific">Trifolium medium</name>
    <dbReference type="NCBI Taxonomy" id="97028"/>
    <lineage>
        <taxon>Eukaryota</taxon>
        <taxon>Viridiplantae</taxon>
        <taxon>Streptophyta</taxon>
        <taxon>Embryophyta</taxon>
        <taxon>Tracheophyta</taxon>
        <taxon>Spermatophyta</taxon>
        <taxon>Magnoliopsida</taxon>
        <taxon>eudicotyledons</taxon>
        <taxon>Gunneridae</taxon>
        <taxon>Pentapetalae</taxon>
        <taxon>rosids</taxon>
        <taxon>fabids</taxon>
        <taxon>Fabales</taxon>
        <taxon>Fabaceae</taxon>
        <taxon>Papilionoideae</taxon>
        <taxon>50 kb inversion clade</taxon>
        <taxon>NPAAA clade</taxon>
        <taxon>Hologalegina</taxon>
        <taxon>IRL clade</taxon>
        <taxon>Trifolieae</taxon>
        <taxon>Trifolium</taxon>
    </lineage>
</organism>
<protein>
    <submittedName>
        <fullName evidence="1">Uncharacterized protein</fullName>
    </submittedName>
</protein>